<evidence type="ECO:0000313" key="4">
    <source>
        <dbReference type="WBParaSite" id="L893_g25611.t1"/>
    </source>
</evidence>
<sequence>MKLLLLALVATFLVPSASATKCYGLFPGNKLEDDCPADKPYCFFSGEGLHLNDTVIRGCAKVEECPVSSPIFMNCNHRVLKIHSYEQKTTNKGKSFSGCCSEDLCNKDAETLQTNVNKRPPTTQTTPAPSSSSPTPTTIATEVTEVTDANNGAMLSAATLLVVWVPLVKVLM</sequence>
<name>A0A1I7ZF94_9BILA</name>
<dbReference type="SUPFAM" id="SSF57302">
    <property type="entry name" value="Snake toxin-like"/>
    <property type="match status" value="1"/>
</dbReference>
<dbReference type="PANTHER" id="PTHR34721">
    <property type="entry name" value="PROTEIN CBG09734"/>
    <property type="match status" value="1"/>
</dbReference>
<dbReference type="PANTHER" id="PTHR34721:SF11">
    <property type="entry name" value="ACTIVIN_RECP DOMAIN-CONTAINING PROTEIN"/>
    <property type="match status" value="1"/>
</dbReference>
<protein>
    <submittedName>
        <fullName evidence="4">Activin_recp domain-containing protein</fullName>
    </submittedName>
</protein>
<feature type="region of interest" description="Disordered" evidence="1">
    <location>
        <begin position="113"/>
        <end position="137"/>
    </location>
</feature>
<evidence type="ECO:0000256" key="1">
    <source>
        <dbReference type="SAM" id="MobiDB-lite"/>
    </source>
</evidence>
<feature type="signal peptide" evidence="2">
    <location>
        <begin position="1"/>
        <end position="19"/>
    </location>
</feature>
<dbReference type="WBParaSite" id="L893_g25611.t1">
    <property type="protein sequence ID" value="L893_g25611.t1"/>
    <property type="gene ID" value="L893_g25611"/>
</dbReference>
<evidence type="ECO:0000256" key="2">
    <source>
        <dbReference type="SAM" id="SignalP"/>
    </source>
</evidence>
<evidence type="ECO:0000313" key="3">
    <source>
        <dbReference type="Proteomes" id="UP000095287"/>
    </source>
</evidence>
<keyword evidence="3" id="KW-1185">Reference proteome</keyword>
<proteinExistence type="predicted"/>
<dbReference type="Proteomes" id="UP000095287">
    <property type="component" value="Unplaced"/>
</dbReference>
<feature type="compositionally biased region" description="Low complexity" evidence="1">
    <location>
        <begin position="120"/>
        <end position="137"/>
    </location>
</feature>
<dbReference type="AlphaFoldDB" id="A0A1I7ZF94"/>
<reference evidence="4" key="1">
    <citation type="submission" date="2016-11" db="UniProtKB">
        <authorList>
            <consortium name="WormBaseParasite"/>
        </authorList>
    </citation>
    <scope>IDENTIFICATION</scope>
</reference>
<dbReference type="InterPro" id="IPR045860">
    <property type="entry name" value="Snake_toxin-like_sf"/>
</dbReference>
<feature type="chain" id="PRO_5009313361" evidence="2">
    <location>
        <begin position="20"/>
        <end position="172"/>
    </location>
</feature>
<accession>A0A1I7ZF94</accession>
<keyword evidence="2" id="KW-0732">Signal</keyword>
<organism evidence="3 4">
    <name type="scientific">Steinernema glaseri</name>
    <dbReference type="NCBI Taxonomy" id="37863"/>
    <lineage>
        <taxon>Eukaryota</taxon>
        <taxon>Metazoa</taxon>
        <taxon>Ecdysozoa</taxon>
        <taxon>Nematoda</taxon>
        <taxon>Chromadorea</taxon>
        <taxon>Rhabditida</taxon>
        <taxon>Tylenchina</taxon>
        <taxon>Panagrolaimomorpha</taxon>
        <taxon>Strongyloidoidea</taxon>
        <taxon>Steinernematidae</taxon>
        <taxon>Steinernema</taxon>
    </lineage>
</organism>
<dbReference type="CDD" id="cd00117">
    <property type="entry name" value="TFP"/>
    <property type="match status" value="1"/>
</dbReference>